<dbReference type="InterPro" id="IPR004688">
    <property type="entry name" value="Ni/Co_transpt"/>
</dbReference>
<organism evidence="9 10">
    <name type="scientific">Noviherbaspirillum autotrophicum</name>
    <dbReference type="NCBI Taxonomy" id="709839"/>
    <lineage>
        <taxon>Bacteria</taxon>
        <taxon>Pseudomonadati</taxon>
        <taxon>Pseudomonadota</taxon>
        <taxon>Betaproteobacteria</taxon>
        <taxon>Burkholderiales</taxon>
        <taxon>Oxalobacteraceae</taxon>
        <taxon>Noviherbaspirillum</taxon>
    </lineage>
</organism>
<comment type="subcellular location">
    <subcellularLocation>
        <location evidence="8">Cell membrane</location>
        <topology evidence="8">Multi-pass membrane protein</topology>
    </subcellularLocation>
    <subcellularLocation>
        <location evidence="1">Endomembrane system</location>
        <topology evidence="1">Multi-pass membrane protein</topology>
    </subcellularLocation>
</comment>
<name>A0A0C1Y1W2_9BURK</name>
<evidence type="ECO:0000256" key="6">
    <source>
        <dbReference type="ARBA" id="ARBA00022989"/>
    </source>
</evidence>
<evidence type="ECO:0000256" key="5">
    <source>
        <dbReference type="ARBA" id="ARBA00022692"/>
    </source>
</evidence>
<accession>A0A0C1Y1W2</accession>
<feature type="transmembrane region" description="Helical" evidence="8">
    <location>
        <begin position="127"/>
        <end position="156"/>
    </location>
</feature>
<gene>
    <name evidence="9" type="ORF">TSA66_09765</name>
</gene>
<keyword evidence="5 8" id="KW-0812">Transmembrane</keyword>
<evidence type="ECO:0000313" key="10">
    <source>
        <dbReference type="Proteomes" id="UP000031572"/>
    </source>
</evidence>
<proteinExistence type="inferred from homology"/>
<dbReference type="InterPro" id="IPR011541">
    <property type="entry name" value="Ni/Co_transpt_high_affinity"/>
</dbReference>
<dbReference type="Proteomes" id="UP000031572">
    <property type="component" value="Unassembled WGS sequence"/>
</dbReference>
<dbReference type="OrthoDB" id="9776706at2"/>
<dbReference type="RefSeq" id="WP_040039858.1">
    <property type="nucleotide sequence ID" value="NZ_JWJG01000028.1"/>
</dbReference>
<feature type="transmembrane region" description="Helical" evidence="8">
    <location>
        <begin position="85"/>
        <end position="106"/>
    </location>
</feature>
<evidence type="ECO:0000256" key="2">
    <source>
        <dbReference type="ARBA" id="ARBA00010892"/>
    </source>
</evidence>
<evidence type="ECO:0000256" key="7">
    <source>
        <dbReference type="ARBA" id="ARBA00023136"/>
    </source>
</evidence>
<comment type="caution">
    <text evidence="9">The sequence shown here is derived from an EMBL/GenBank/DDBJ whole genome shotgun (WGS) entry which is preliminary data.</text>
</comment>
<evidence type="ECO:0000256" key="3">
    <source>
        <dbReference type="ARBA" id="ARBA00022448"/>
    </source>
</evidence>
<sequence length="271" mass="28249">MPEASLAFGSLMAFSLLFGLKHGFDADHLASIDGLARLHVQRGVGRLARSAGLLFSLGHGGTVLAAAWIFEWLGAGSLPDWLDPLGAWISMLFLGAIGITNLRNALRPAGHAPAMSPLARSVMRLPLPPGIWGALSVGAVFALSLDALSLAAWFGMAGGRHGGLTSTLALAVCFVIGMVLTDSINGVVVASLIRRSERFVERAGRMFSLLVAGSALLVAGFGASRQASGFIDGWADGKELLFGLSVLGIILCGYALARRMHQSAARAMPEC</sequence>
<evidence type="ECO:0000256" key="4">
    <source>
        <dbReference type="ARBA" id="ARBA00022596"/>
    </source>
</evidence>
<evidence type="ECO:0000313" key="9">
    <source>
        <dbReference type="EMBL" id="KIF81033.1"/>
    </source>
</evidence>
<comment type="similarity">
    <text evidence="2 8">Belongs to the NiCoT transporter (TC 2.A.52) family.</text>
</comment>
<reference evidence="9 10" key="1">
    <citation type="submission" date="2014-12" db="EMBL/GenBank/DDBJ databases">
        <title>Denitrispirillum autotrophicum gen. nov., sp. nov., Denitrifying, Facultatively Autotrophic Bacteria Isolated from Rice Paddy Soil.</title>
        <authorList>
            <person name="Ishii S."/>
            <person name="Ashida N."/>
            <person name="Ohno H."/>
            <person name="Otsuka S."/>
            <person name="Yokota A."/>
            <person name="Senoo K."/>
        </authorList>
    </citation>
    <scope>NUCLEOTIDE SEQUENCE [LARGE SCALE GENOMIC DNA]</scope>
    <source>
        <strain evidence="9 10">TSA66</strain>
    </source>
</reference>
<dbReference type="PANTHER" id="PTHR31611">
    <property type="entry name" value="HIGH-AFFINITY NICKEL TRANSPORT PROTEIN NIC1"/>
    <property type="match status" value="1"/>
</dbReference>
<dbReference type="GO" id="GO:0005886">
    <property type="term" value="C:plasma membrane"/>
    <property type="evidence" value="ECO:0007669"/>
    <property type="project" value="UniProtKB-SubCell"/>
</dbReference>
<keyword evidence="7 8" id="KW-0472">Membrane</keyword>
<protein>
    <recommendedName>
        <fullName evidence="8">Nickel/cobalt efflux system</fullName>
    </recommendedName>
</protein>
<dbReference type="AlphaFoldDB" id="A0A0C1Y1W2"/>
<keyword evidence="3 8" id="KW-0813">Transport</keyword>
<feature type="transmembrane region" description="Helical" evidence="8">
    <location>
        <begin position="205"/>
        <end position="224"/>
    </location>
</feature>
<dbReference type="PANTHER" id="PTHR31611:SF0">
    <property type="entry name" value="HIGH-AFFINITY NICKEL TRANSPORT PROTEIN NIC1"/>
    <property type="match status" value="1"/>
</dbReference>
<feature type="transmembrane region" description="Helical" evidence="8">
    <location>
        <begin position="168"/>
        <end position="193"/>
    </location>
</feature>
<dbReference type="Pfam" id="PF03824">
    <property type="entry name" value="NicO"/>
    <property type="match status" value="1"/>
</dbReference>
<keyword evidence="6 8" id="KW-1133">Transmembrane helix</keyword>
<keyword evidence="4" id="KW-0533">Nickel</keyword>
<dbReference type="GO" id="GO:0015099">
    <property type="term" value="F:nickel cation transmembrane transporter activity"/>
    <property type="evidence" value="ECO:0007669"/>
    <property type="project" value="UniProtKB-UniRule"/>
</dbReference>
<dbReference type="STRING" id="709839.TSA66_09765"/>
<feature type="transmembrane region" description="Helical" evidence="8">
    <location>
        <begin position="6"/>
        <end position="24"/>
    </location>
</feature>
<dbReference type="GO" id="GO:0012505">
    <property type="term" value="C:endomembrane system"/>
    <property type="evidence" value="ECO:0007669"/>
    <property type="project" value="UniProtKB-SubCell"/>
</dbReference>
<evidence type="ECO:0000256" key="1">
    <source>
        <dbReference type="ARBA" id="ARBA00004127"/>
    </source>
</evidence>
<feature type="transmembrane region" description="Helical" evidence="8">
    <location>
        <begin position="240"/>
        <end position="257"/>
    </location>
</feature>
<dbReference type="EMBL" id="JWJG01000028">
    <property type="protein sequence ID" value="KIF81033.1"/>
    <property type="molecule type" value="Genomic_DNA"/>
</dbReference>
<feature type="transmembrane region" description="Helical" evidence="8">
    <location>
        <begin position="51"/>
        <end position="73"/>
    </location>
</feature>
<evidence type="ECO:0000256" key="8">
    <source>
        <dbReference type="RuleBase" id="RU362101"/>
    </source>
</evidence>
<keyword evidence="10" id="KW-1185">Reference proteome</keyword>